<evidence type="ECO:0000313" key="3">
    <source>
        <dbReference type="EMBL" id="SEJ27948.1"/>
    </source>
</evidence>
<feature type="domain" description="Rhodanese" evidence="2">
    <location>
        <begin position="277"/>
        <end position="362"/>
    </location>
</feature>
<dbReference type="PANTHER" id="PTHR43855:SF1">
    <property type="entry name" value="THIOSULFATE SULFURTRANSFERASE"/>
    <property type="match status" value="1"/>
</dbReference>
<proteinExistence type="predicted"/>
<evidence type="ECO:0000259" key="2">
    <source>
        <dbReference type="PROSITE" id="PS50206"/>
    </source>
</evidence>
<dbReference type="EMBL" id="FNYO01000063">
    <property type="protein sequence ID" value="SEJ27948.1"/>
    <property type="molecule type" value="Genomic_DNA"/>
</dbReference>
<keyword evidence="1" id="KW-0677">Repeat</keyword>
<name>A0A1H6XFR0_9GAMM</name>
<dbReference type="SMART" id="SM00450">
    <property type="entry name" value="RHOD"/>
    <property type="match status" value="3"/>
</dbReference>
<gene>
    <name evidence="3" type="ORF">SAMN04244579_03764</name>
</gene>
<evidence type="ECO:0000256" key="1">
    <source>
        <dbReference type="ARBA" id="ARBA00022737"/>
    </source>
</evidence>
<protein>
    <submittedName>
        <fullName evidence="3">Rhodanese-related sulfurtransferase</fullName>
    </submittedName>
</protein>
<dbReference type="PROSITE" id="PS50206">
    <property type="entry name" value="RHODANESE_3"/>
    <property type="match status" value="3"/>
</dbReference>
<dbReference type="InterPro" id="IPR051126">
    <property type="entry name" value="Thiosulfate_sulfurtransferase"/>
</dbReference>
<sequence length="530" mass="57273">MTQTITPQHLQQWLHDGREIALFDVREHGQYGAAHLFHGVSLPYSRLELDALRLAPNPAVRLVICDETGGALAERAAERLQALGYRWLHILEGGIRGWRAAGFELFAGVHVPSKAFGERIEEACTTPHISALELAARQARGERLVVLDGRPFEEYRKMSIPGAICCPNGELGYRLGDLVADEQTTIVVNCAGRTRSIIGAQTLINLGVKNPVYALENGTQGWFLADLPLEHGSRRRYPDSTSPAGLAGRRDAVQRLTARAGVRALAAEQVAAWADDPERSLFLFDVRSAEEFAAGSLPGAKHAPGGQLIQATDLYVGVRQARIVVFDAEDIRAPIVASWLRQAGHDVHVLAGGLGSGLALAGRAPAFEPPVVAEVEAATLAGERARDAVRLFDLRPSMAYRAAHITGARWSIRPLLAAAAAGETRPLRLLADDPQVARLAALELPEAQRKTLRICSAAPAAWRAAGLPLEEGGTQPPDAECIDFLFFVHDRHAGNKAAARQYLAWELGLLAQLDARELAAFRPLVAQGRP</sequence>
<keyword evidence="3" id="KW-0808">Transferase</keyword>
<dbReference type="GO" id="GO:0016740">
    <property type="term" value="F:transferase activity"/>
    <property type="evidence" value="ECO:0007669"/>
    <property type="project" value="UniProtKB-KW"/>
</dbReference>
<dbReference type="InterPro" id="IPR001763">
    <property type="entry name" value="Rhodanese-like_dom"/>
</dbReference>
<dbReference type="Pfam" id="PF00581">
    <property type="entry name" value="Rhodanese"/>
    <property type="match status" value="3"/>
</dbReference>
<organism evidence="3 4">
    <name type="scientific">Azotobacter beijerinckii</name>
    <dbReference type="NCBI Taxonomy" id="170623"/>
    <lineage>
        <taxon>Bacteria</taxon>
        <taxon>Pseudomonadati</taxon>
        <taxon>Pseudomonadota</taxon>
        <taxon>Gammaproteobacteria</taxon>
        <taxon>Pseudomonadales</taxon>
        <taxon>Pseudomonadaceae</taxon>
        <taxon>Azotobacter</taxon>
    </lineage>
</organism>
<reference evidence="3 4" key="1">
    <citation type="submission" date="2016-10" db="EMBL/GenBank/DDBJ databases">
        <authorList>
            <person name="de Groot N.N."/>
        </authorList>
    </citation>
    <scope>NUCLEOTIDE SEQUENCE [LARGE SCALE GENOMIC DNA]</scope>
    <source>
        <strain evidence="3 4">DSM 1041</strain>
    </source>
</reference>
<dbReference type="Gene3D" id="3.40.250.10">
    <property type="entry name" value="Rhodanese-like domain"/>
    <property type="match status" value="4"/>
</dbReference>
<dbReference type="SUPFAM" id="SSF52821">
    <property type="entry name" value="Rhodanese/Cell cycle control phosphatase"/>
    <property type="match status" value="4"/>
</dbReference>
<feature type="domain" description="Rhodanese" evidence="2">
    <location>
        <begin position="16"/>
        <end position="107"/>
    </location>
</feature>
<evidence type="ECO:0000313" key="4">
    <source>
        <dbReference type="Proteomes" id="UP000199005"/>
    </source>
</evidence>
<dbReference type="Proteomes" id="UP000199005">
    <property type="component" value="Unassembled WGS sequence"/>
</dbReference>
<dbReference type="PANTHER" id="PTHR43855">
    <property type="entry name" value="THIOSULFATE SULFURTRANSFERASE"/>
    <property type="match status" value="1"/>
</dbReference>
<feature type="domain" description="Rhodanese" evidence="2">
    <location>
        <begin position="140"/>
        <end position="231"/>
    </location>
</feature>
<dbReference type="InterPro" id="IPR036873">
    <property type="entry name" value="Rhodanese-like_dom_sf"/>
</dbReference>
<dbReference type="STRING" id="170623.SAMN04244579_03764"/>
<accession>A0A1H6XFR0</accession>
<dbReference type="AlphaFoldDB" id="A0A1H6XFR0"/>